<keyword evidence="5 17" id="KW-0679">Respiratory chain</keyword>
<evidence type="ECO:0000256" key="5">
    <source>
        <dbReference type="ARBA" id="ARBA00022660"/>
    </source>
</evidence>
<comment type="similarity">
    <text evidence="2 17">Belongs to the cytochrome c oxidase subunit 2 family.</text>
</comment>
<evidence type="ECO:0000256" key="7">
    <source>
        <dbReference type="ARBA" id="ARBA00022723"/>
    </source>
</evidence>
<evidence type="ECO:0000256" key="19">
    <source>
        <dbReference type="SAM" id="Phobius"/>
    </source>
</evidence>
<sequence>MSRGKNLGRILFLFAIFALLLVGCEEPSKSALDPQAVEGQEQFAIIKLSIYIMTFVVAVVMIIFFYVLIRYRAKPGDDSIPEQVEGSTKLEVLWTVIPIILLVILAIPTLTTTFSLAEEPDKEENPVKVKVVAHQYWWEFEYPELGIKTAQELHLPKGRTVSFDLEARDVIHSFWIPGLAGKQDMVPGRTTFKKLTPTKVGKFDGRCAELCGAGHALMNFEVVVSEEKDFQKWVEARQNPQSQPQNAVEERGKEVFTQNCMSCHAIEGADIARKGTTAPNLTGFGERDKVAGLLENNDENLEKWLKAPDKIKPGTYMPSFDYLNNKDMDSLKEYLKSLK</sequence>
<evidence type="ECO:0000256" key="6">
    <source>
        <dbReference type="ARBA" id="ARBA00022692"/>
    </source>
</evidence>
<dbReference type="InterPro" id="IPR009056">
    <property type="entry name" value="Cyt_c-like_dom"/>
</dbReference>
<dbReference type="GO" id="GO:0005886">
    <property type="term" value="C:plasma membrane"/>
    <property type="evidence" value="ECO:0007669"/>
    <property type="project" value="UniProtKB-SubCell"/>
</dbReference>
<organism evidence="23 24">
    <name type="scientific">Kroppenstedtia pulmonis</name>
    <dbReference type="NCBI Taxonomy" id="1380685"/>
    <lineage>
        <taxon>Bacteria</taxon>
        <taxon>Bacillati</taxon>
        <taxon>Bacillota</taxon>
        <taxon>Bacilli</taxon>
        <taxon>Bacillales</taxon>
        <taxon>Thermoactinomycetaceae</taxon>
        <taxon>Kroppenstedtia</taxon>
    </lineage>
</organism>
<evidence type="ECO:0000256" key="13">
    <source>
        <dbReference type="ARBA" id="ARBA00023136"/>
    </source>
</evidence>
<dbReference type="InterPro" id="IPR034236">
    <property type="entry name" value="CuRO_CcO_Caa3_II"/>
</dbReference>
<evidence type="ECO:0000256" key="2">
    <source>
        <dbReference type="ARBA" id="ARBA00007866"/>
    </source>
</evidence>
<evidence type="ECO:0000256" key="8">
    <source>
        <dbReference type="ARBA" id="ARBA00022967"/>
    </source>
</evidence>
<evidence type="ECO:0000259" key="20">
    <source>
        <dbReference type="PROSITE" id="PS50857"/>
    </source>
</evidence>
<dbReference type="InterPro" id="IPR045187">
    <property type="entry name" value="CcO_II"/>
</dbReference>
<dbReference type="InterPro" id="IPR011759">
    <property type="entry name" value="Cyt_c_oxidase_su2_TM_dom"/>
</dbReference>
<dbReference type="InterPro" id="IPR014222">
    <property type="entry name" value="Cyt_c_oxidase_su2"/>
</dbReference>
<dbReference type="KEGG" id="kpul:GXN76_02380"/>
<dbReference type="Pfam" id="PF00034">
    <property type="entry name" value="Cytochrom_C"/>
    <property type="match status" value="1"/>
</dbReference>
<feature type="transmembrane region" description="Helical" evidence="19">
    <location>
        <begin position="48"/>
        <end position="69"/>
    </location>
</feature>
<evidence type="ECO:0000256" key="15">
    <source>
        <dbReference type="ARBA" id="ARBA00047816"/>
    </source>
</evidence>
<dbReference type="EC" id="7.1.1.9" evidence="18"/>
<dbReference type="InterPro" id="IPR036257">
    <property type="entry name" value="Cyt_c_oxidase_su2_TM_sf"/>
</dbReference>
<dbReference type="PROSITE" id="PS51257">
    <property type="entry name" value="PROKAR_LIPOPROTEIN"/>
    <property type="match status" value="1"/>
</dbReference>
<dbReference type="InterPro" id="IPR002429">
    <property type="entry name" value="CcO_II-like_C"/>
</dbReference>
<name>A0A7D4BNN9_9BACL</name>
<dbReference type="CDD" id="cd04213">
    <property type="entry name" value="CuRO_CcO_Caa3_II"/>
    <property type="match status" value="1"/>
</dbReference>
<evidence type="ECO:0000256" key="12">
    <source>
        <dbReference type="ARBA" id="ARBA00023008"/>
    </source>
</evidence>
<reference evidence="23 24" key="1">
    <citation type="submission" date="2020-01" db="EMBL/GenBank/DDBJ databases">
        <authorList>
            <person name="Gulvik C.A."/>
            <person name="Batra D.G."/>
        </authorList>
    </citation>
    <scope>NUCLEOTIDE SEQUENCE [LARGE SCALE GENOMIC DNA]</scope>
    <source>
        <strain evidence="23 24">W9323</strain>
    </source>
</reference>
<dbReference type="PROSITE" id="PS50999">
    <property type="entry name" value="COX2_TM"/>
    <property type="match status" value="1"/>
</dbReference>
<evidence type="ECO:0000256" key="10">
    <source>
        <dbReference type="ARBA" id="ARBA00022989"/>
    </source>
</evidence>
<feature type="domain" description="Cytochrome c" evidence="22">
    <location>
        <begin position="247"/>
        <end position="339"/>
    </location>
</feature>
<keyword evidence="12 18" id="KW-0186">Copper</keyword>
<keyword evidence="13 19" id="KW-0472">Membrane</keyword>
<dbReference type="Pfam" id="PF00116">
    <property type="entry name" value="COX2"/>
    <property type="match status" value="1"/>
</dbReference>
<proteinExistence type="inferred from homology"/>
<feature type="domain" description="Cytochrome oxidase subunit II transmembrane region profile" evidence="21">
    <location>
        <begin position="23"/>
        <end position="120"/>
    </location>
</feature>
<evidence type="ECO:0000256" key="3">
    <source>
        <dbReference type="ARBA" id="ARBA00022448"/>
    </source>
</evidence>
<evidence type="ECO:0000256" key="11">
    <source>
        <dbReference type="ARBA" id="ARBA00023004"/>
    </source>
</evidence>
<evidence type="ECO:0000256" key="14">
    <source>
        <dbReference type="ARBA" id="ARBA00024688"/>
    </source>
</evidence>
<evidence type="ECO:0000259" key="21">
    <source>
        <dbReference type="PROSITE" id="PS50999"/>
    </source>
</evidence>
<evidence type="ECO:0000259" key="22">
    <source>
        <dbReference type="PROSITE" id="PS51007"/>
    </source>
</evidence>
<dbReference type="PANTHER" id="PTHR22888">
    <property type="entry name" value="CYTOCHROME C OXIDASE, SUBUNIT II"/>
    <property type="match status" value="1"/>
</dbReference>
<dbReference type="PROSITE" id="PS00078">
    <property type="entry name" value="COX2"/>
    <property type="match status" value="1"/>
</dbReference>
<evidence type="ECO:0000313" key="24">
    <source>
        <dbReference type="Proteomes" id="UP000503088"/>
    </source>
</evidence>
<dbReference type="InterPro" id="IPR008972">
    <property type="entry name" value="Cupredoxin"/>
</dbReference>
<feature type="transmembrane region" description="Helical" evidence="19">
    <location>
        <begin position="90"/>
        <end position="110"/>
    </location>
</feature>
<dbReference type="RefSeq" id="WP_173220164.1">
    <property type="nucleotide sequence ID" value="NZ_CP048104.1"/>
</dbReference>
<dbReference type="NCBIfam" id="TIGR02866">
    <property type="entry name" value="CoxB"/>
    <property type="match status" value="1"/>
</dbReference>
<evidence type="ECO:0000256" key="9">
    <source>
        <dbReference type="ARBA" id="ARBA00022982"/>
    </source>
</evidence>
<dbReference type="InterPro" id="IPR036909">
    <property type="entry name" value="Cyt_c-like_dom_sf"/>
</dbReference>
<keyword evidence="9 17" id="KW-0249">Electron transport</keyword>
<evidence type="ECO:0000256" key="18">
    <source>
        <dbReference type="RuleBase" id="RU004024"/>
    </source>
</evidence>
<keyword evidence="23" id="KW-0560">Oxidoreductase</keyword>
<dbReference type="GO" id="GO:0005507">
    <property type="term" value="F:copper ion binding"/>
    <property type="evidence" value="ECO:0007669"/>
    <property type="project" value="InterPro"/>
</dbReference>
<dbReference type="EMBL" id="CP048104">
    <property type="protein sequence ID" value="QKG83431.1"/>
    <property type="molecule type" value="Genomic_DNA"/>
</dbReference>
<feature type="domain" description="Cytochrome oxidase subunit II copper A binding" evidence="20">
    <location>
        <begin position="124"/>
        <end position="236"/>
    </location>
</feature>
<comment type="subcellular location">
    <subcellularLocation>
        <location evidence="17">Cell membrane</location>
        <topology evidence="17">Multi-pass membrane protein</topology>
    </subcellularLocation>
    <subcellularLocation>
        <location evidence="1">Membrane</location>
        <topology evidence="1">Multi-pass membrane protein</topology>
    </subcellularLocation>
</comment>
<dbReference type="SUPFAM" id="SSF81464">
    <property type="entry name" value="Cytochrome c oxidase subunit II-like, transmembrane region"/>
    <property type="match status" value="1"/>
</dbReference>
<keyword evidence="10 19" id="KW-1133">Transmembrane helix</keyword>
<dbReference type="PRINTS" id="PR01166">
    <property type="entry name" value="CYCOXIDASEII"/>
</dbReference>
<evidence type="ECO:0000256" key="16">
    <source>
        <dbReference type="PROSITE-ProRule" id="PRU00433"/>
    </source>
</evidence>
<protein>
    <recommendedName>
        <fullName evidence="18">Cytochrome c oxidase subunit 2</fullName>
        <ecNumber evidence="18">7.1.1.9</ecNumber>
    </recommendedName>
</protein>
<dbReference type="Gene3D" id="2.60.40.420">
    <property type="entry name" value="Cupredoxins - blue copper proteins"/>
    <property type="match status" value="1"/>
</dbReference>
<accession>A0A7D4BNN9</accession>
<dbReference type="SUPFAM" id="SSF46626">
    <property type="entry name" value="Cytochrome c"/>
    <property type="match status" value="1"/>
</dbReference>
<dbReference type="GO" id="GO:0042773">
    <property type="term" value="P:ATP synthesis coupled electron transport"/>
    <property type="evidence" value="ECO:0007669"/>
    <property type="project" value="TreeGrafter"/>
</dbReference>
<dbReference type="PANTHER" id="PTHR22888:SF10">
    <property type="entry name" value="CYTOCHROME C OXIDASE SUBUNIT 2"/>
    <property type="match status" value="1"/>
</dbReference>
<dbReference type="PROSITE" id="PS50857">
    <property type="entry name" value="COX2_CUA"/>
    <property type="match status" value="1"/>
</dbReference>
<dbReference type="InterPro" id="IPR001505">
    <property type="entry name" value="Copper_CuA"/>
</dbReference>
<dbReference type="SUPFAM" id="SSF49503">
    <property type="entry name" value="Cupredoxins"/>
    <property type="match status" value="1"/>
</dbReference>
<dbReference type="GO" id="GO:0020037">
    <property type="term" value="F:heme binding"/>
    <property type="evidence" value="ECO:0007669"/>
    <property type="project" value="InterPro"/>
</dbReference>
<comment type="cofactor">
    <cofactor evidence="18">
        <name>Cu cation</name>
        <dbReference type="ChEBI" id="CHEBI:23378"/>
    </cofactor>
    <text evidence="18">Binds a copper A center.</text>
</comment>
<gene>
    <name evidence="23" type="primary">coxB</name>
    <name evidence="23" type="ORF">GXN76_02380</name>
</gene>
<keyword evidence="8" id="KW-1278">Translocase</keyword>
<dbReference type="Pfam" id="PF02790">
    <property type="entry name" value="COX2_TM"/>
    <property type="match status" value="1"/>
</dbReference>
<keyword evidence="24" id="KW-1185">Reference proteome</keyword>
<keyword evidence="6 17" id="KW-0812">Transmembrane</keyword>
<dbReference type="AlphaFoldDB" id="A0A7D4BNN9"/>
<dbReference type="GO" id="GO:0004129">
    <property type="term" value="F:cytochrome-c oxidase activity"/>
    <property type="evidence" value="ECO:0007669"/>
    <property type="project" value="UniProtKB-EC"/>
</dbReference>
<evidence type="ECO:0000256" key="17">
    <source>
        <dbReference type="RuleBase" id="RU000456"/>
    </source>
</evidence>
<dbReference type="PROSITE" id="PS51007">
    <property type="entry name" value="CYTC"/>
    <property type="match status" value="1"/>
</dbReference>
<evidence type="ECO:0000256" key="4">
    <source>
        <dbReference type="ARBA" id="ARBA00022617"/>
    </source>
</evidence>
<evidence type="ECO:0000313" key="23">
    <source>
        <dbReference type="EMBL" id="QKG83431.1"/>
    </source>
</evidence>
<dbReference type="Proteomes" id="UP000503088">
    <property type="component" value="Chromosome"/>
</dbReference>
<keyword evidence="11 16" id="KW-0408">Iron</keyword>
<keyword evidence="7 16" id="KW-0479">Metal-binding</keyword>
<dbReference type="GO" id="GO:0016491">
    <property type="term" value="F:oxidoreductase activity"/>
    <property type="evidence" value="ECO:0007669"/>
    <property type="project" value="UniProtKB-KW"/>
</dbReference>
<comment type="function">
    <text evidence="14 18">Subunits I and II form the functional core of the enzyme complex. Electrons originating in cytochrome c are transferred via heme a and Cu(A) to the binuclear center formed by heme a3 and Cu(B).</text>
</comment>
<evidence type="ECO:0000256" key="1">
    <source>
        <dbReference type="ARBA" id="ARBA00004141"/>
    </source>
</evidence>
<dbReference type="Gene3D" id="1.10.287.90">
    <property type="match status" value="1"/>
</dbReference>
<keyword evidence="3 17" id="KW-0813">Transport</keyword>
<keyword evidence="4 16" id="KW-0349">Heme</keyword>
<comment type="catalytic activity">
    <reaction evidence="15 18">
        <text>4 Fe(II)-[cytochrome c] + O2 + 8 H(+)(in) = 4 Fe(III)-[cytochrome c] + 2 H2O + 4 H(+)(out)</text>
        <dbReference type="Rhea" id="RHEA:11436"/>
        <dbReference type="Rhea" id="RHEA-COMP:10350"/>
        <dbReference type="Rhea" id="RHEA-COMP:14399"/>
        <dbReference type="ChEBI" id="CHEBI:15377"/>
        <dbReference type="ChEBI" id="CHEBI:15378"/>
        <dbReference type="ChEBI" id="CHEBI:15379"/>
        <dbReference type="ChEBI" id="CHEBI:29033"/>
        <dbReference type="ChEBI" id="CHEBI:29034"/>
        <dbReference type="EC" id="7.1.1.9"/>
    </reaction>
</comment>